<reference evidence="2" key="1">
    <citation type="journal article" date="2022" name="bioRxiv">
        <title>Sequencing and chromosome-scale assembly of the giantPleurodeles waltlgenome.</title>
        <authorList>
            <person name="Brown T."/>
            <person name="Elewa A."/>
            <person name="Iarovenko S."/>
            <person name="Subramanian E."/>
            <person name="Araus A.J."/>
            <person name="Petzold A."/>
            <person name="Susuki M."/>
            <person name="Suzuki K.-i.T."/>
            <person name="Hayashi T."/>
            <person name="Toyoda A."/>
            <person name="Oliveira C."/>
            <person name="Osipova E."/>
            <person name="Leigh N.D."/>
            <person name="Simon A."/>
            <person name="Yun M.H."/>
        </authorList>
    </citation>
    <scope>NUCLEOTIDE SEQUENCE</scope>
    <source>
        <strain evidence="2">20211129_DDA</strain>
        <tissue evidence="2">Liver</tissue>
    </source>
</reference>
<keyword evidence="3" id="KW-1185">Reference proteome</keyword>
<comment type="caution">
    <text evidence="2">The sequence shown here is derived from an EMBL/GenBank/DDBJ whole genome shotgun (WGS) entry which is preliminary data.</text>
</comment>
<evidence type="ECO:0000313" key="3">
    <source>
        <dbReference type="Proteomes" id="UP001066276"/>
    </source>
</evidence>
<evidence type="ECO:0000256" key="1">
    <source>
        <dbReference type="SAM" id="MobiDB-lite"/>
    </source>
</evidence>
<protein>
    <submittedName>
        <fullName evidence="2">Uncharacterized protein</fullName>
    </submittedName>
</protein>
<name>A0AAV7QQR9_PLEWA</name>
<dbReference type="EMBL" id="JANPWB010000010">
    <property type="protein sequence ID" value="KAJ1142134.1"/>
    <property type="molecule type" value="Genomic_DNA"/>
</dbReference>
<feature type="region of interest" description="Disordered" evidence="1">
    <location>
        <begin position="94"/>
        <end position="133"/>
    </location>
</feature>
<gene>
    <name evidence="2" type="ORF">NDU88_008461</name>
</gene>
<feature type="compositionally biased region" description="Basic and acidic residues" evidence="1">
    <location>
        <begin position="121"/>
        <end position="133"/>
    </location>
</feature>
<organism evidence="2 3">
    <name type="scientific">Pleurodeles waltl</name>
    <name type="common">Iberian ribbed newt</name>
    <dbReference type="NCBI Taxonomy" id="8319"/>
    <lineage>
        <taxon>Eukaryota</taxon>
        <taxon>Metazoa</taxon>
        <taxon>Chordata</taxon>
        <taxon>Craniata</taxon>
        <taxon>Vertebrata</taxon>
        <taxon>Euteleostomi</taxon>
        <taxon>Amphibia</taxon>
        <taxon>Batrachia</taxon>
        <taxon>Caudata</taxon>
        <taxon>Salamandroidea</taxon>
        <taxon>Salamandridae</taxon>
        <taxon>Pleurodelinae</taxon>
        <taxon>Pleurodeles</taxon>
    </lineage>
</organism>
<evidence type="ECO:0000313" key="2">
    <source>
        <dbReference type="EMBL" id="KAJ1142134.1"/>
    </source>
</evidence>
<proteinExistence type="predicted"/>
<accession>A0AAV7QQR9</accession>
<dbReference type="AlphaFoldDB" id="A0AAV7QQR9"/>
<sequence>MSANLRGSAGQEKVILLRPYILESSAPGNDQCLTLVGLAVIRRTVGLSGPLAGTHRQCAEGRTARGPRALTVYGEPVAEGACLETARELRPGLEITGGGSAVPRRGVNEREVELRPSAPEAADRGAEERRHSK</sequence>
<dbReference type="Proteomes" id="UP001066276">
    <property type="component" value="Chromosome 6"/>
</dbReference>